<evidence type="ECO:0000256" key="4">
    <source>
        <dbReference type="ARBA" id="ARBA00022691"/>
    </source>
</evidence>
<evidence type="ECO:0000313" key="6">
    <source>
        <dbReference type="EMBL" id="CAA9346734.1"/>
    </source>
</evidence>
<dbReference type="Gene3D" id="3.40.50.150">
    <property type="entry name" value="Vaccinia Virus protein VP39"/>
    <property type="match status" value="1"/>
</dbReference>
<dbReference type="PANTHER" id="PTHR43667">
    <property type="entry name" value="CYCLOPROPANE-FATTY-ACYL-PHOSPHOLIPID SYNTHASE"/>
    <property type="match status" value="1"/>
</dbReference>
<dbReference type="InterPro" id="IPR050723">
    <property type="entry name" value="CFA/CMAS"/>
</dbReference>
<keyword evidence="4" id="KW-0949">S-adenosyl-L-methionine</keyword>
<dbReference type="Pfam" id="PF02353">
    <property type="entry name" value="CMAS"/>
    <property type="match status" value="1"/>
</dbReference>
<protein>
    <submittedName>
        <fullName evidence="6">Cyclopropane-fatty-acyl-phospholipid synthase</fullName>
        <ecNumber evidence="6">2.1.1.79</ecNumber>
    </submittedName>
</protein>
<dbReference type="PANTHER" id="PTHR43667:SF1">
    <property type="entry name" value="CYCLOPROPANE-FATTY-ACYL-PHOSPHOLIPID SYNTHASE"/>
    <property type="match status" value="1"/>
</dbReference>
<dbReference type="AlphaFoldDB" id="A0A6J4M0N1"/>
<reference evidence="6" key="1">
    <citation type="submission" date="2020-02" db="EMBL/GenBank/DDBJ databases">
        <authorList>
            <person name="Meier V. D."/>
        </authorList>
    </citation>
    <scope>NUCLEOTIDE SEQUENCE</scope>
    <source>
        <strain evidence="6">AVDCRST_MAG46</strain>
    </source>
</reference>
<keyword evidence="5" id="KW-0443">Lipid metabolism</keyword>
<dbReference type="GO" id="GO:0032259">
    <property type="term" value="P:methylation"/>
    <property type="evidence" value="ECO:0007669"/>
    <property type="project" value="UniProtKB-KW"/>
</dbReference>
<dbReference type="EC" id="2.1.1.79" evidence="6"/>
<dbReference type="SUPFAM" id="SSF53335">
    <property type="entry name" value="S-adenosyl-L-methionine-dependent methyltransferases"/>
    <property type="match status" value="1"/>
</dbReference>
<evidence type="ECO:0000256" key="1">
    <source>
        <dbReference type="ARBA" id="ARBA00010815"/>
    </source>
</evidence>
<dbReference type="GO" id="GO:0008825">
    <property type="term" value="F:cyclopropane-fatty-acyl-phospholipid synthase activity"/>
    <property type="evidence" value="ECO:0007669"/>
    <property type="project" value="UniProtKB-EC"/>
</dbReference>
<organism evidence="6">
    <name type="scientific">uncultured Nocardioidaceae bacterium</name>
    <dbReference type="NCBI Taxonomy" id="253824"/>
    <lineage>
        <taxon>Bacteria</taxon>
        <taxon>Bacillati</taxon>
        <taxon>Actinomycetota</taxon>
        <taxon>Actinomycetes</taxon>
        <taxon>Propionibacteriales</taxon>
        <taxon>Nocardioidaceae</taxon>
        <taxon>environmental samples</taxon>
    </lineage>
</organism>
<dbReference type="GO" id="GO:0008610">
    <property type="term" value="P:lipid biosynthetic process"/>
    <property type="evidence" value="ECO:0007669"/>
    <property type="project" value="InterPro"/>
</dbReference>
<evidence type="ECO:0000256" key="2">
    <source>
        <dbReference type="ARBA" id="ARBA00022603"/>
    </source>
</evidence>
<dbReference type="EMBL" id="CADCUD010000155">
    <property type="protein sequence ID" value="CAA9346734.1"/>
    <property type="molecule type" value="Genomic_DNA"/>
</dbReference>
<proteinExistence type="inferred from homology"/>
<gene>
    <name evidence="6" type="ORF">AVDCRST_MAG46-2320</name>
</gene>
<accession>A0A6J4M0N1</accession>
<sequence length="425" mass="46334">MSERAAVATRLHGLLVHLFDVVPPVRIVAWDGSTAGSEGGPTVRVHSRKAVRRLLWAPGELGLARAYVAGEIDIDGDLTQAMRELADYGSRIGSRPELSVADRREIMRTAVLLGAVGPAPKPPAEELASWQGGTSAREKIAATAHDQTLIEHFRGVLTGSMVDSCAWFEEPGQSLDAAQTAKLERVCALLDLRPGARFLDVGCGWGGLLVHAAQRYGVEAVGVTTNADRVEFVRKRLVEAGLADRVEVRLGDYSDVEDGPYDAIAALEATDHLSSEQVVEYAAAMQQLLRPGGRIVHQQITGRLDGVQESQATFWGSYVHPDSRLLPLSAIVRAFDDTGVEVRRVVSMREHYPPTLQAWLEGLEKRWDDVVASVGEPRARVWRLSLALSTVGFERAAMSVHQVLGIRPFADGRSGWRMPGERDPH</sequence>
<dbReference type="PIRSF" id="PIRSF003085">
    <property type="entry name" value="CMAS"/>
    <property type="match status" value="1"/>
</dbReference>
<dbReference type="InterPro" id="IPR029063">
    <property type="entry name" value="SAM-dependent_MTases_sf"/>
</dbReference>
<keyword evidence="2 6" id="KW-0489">Methyltransferase</keyword>
<evidence type="ECO:0000256" key="5">
    <source>
        <dbReference type="ARBA" id="ARBA00023098"/>
    </source>
</evidence>
<name>A0A6J4M0N1_9ACTN</name>
<dbReference type="CDD" id="cd02440">
    <property type="entry name" value="AdoMet_MTases"/>
    <property type="match status" value="1"/>
</dbReference>
<comment type="similarity">
    <text evidence="1">Belongs to the CFA/CMAS family.</text>
</comment>
<dbReference type="InterPro" id="IPR003333">
    <property type="entry name" value="CMAS"/>
</dbReference>
<keyword evidence="3 6" id="KW-0808">Transferase</keyword>
<evidence type="ECO:0000256" key="3">
    <source>
        <dbReference type="ARBA" id="ARBA00022679"/>
    </source>
</evidence>